<dbReference type="AlphaFoldDB" id="H1KFQ8"/>
<comment type="caution">
    <text evidence="1">The sequence shown here is derived from an EMBL/GenBank/DDBJ whole genome shotgun (WGS) entry which is preliminary data.</text>
</comment>
<evidence type="ECO:0000313" key="1">
    <source>
        <dbReference type="EMBL" id="EHP93639.1"/>
    </source>
</evidence>
<reference evidence="1 2" key="1">
    <citation type="submission" date="2011-09" db="EMBL/GenBank/DDBJ databases">
        <title>The draft genome of Methylobacterium extorquens DSM 13060.</title>
        <authorList>
            <consortium name="US DOE Joint Genome Institute (JGI-PGF)"/>
            <person name="Lucas S."/>
            <person name="Han J."/>
            <person name="Lapidus A."/>
            <person name="Cheng J.-F."/>
            <person name="Goodwin L."/>
            <person name="Pitluck S."/>
            <person name="Peters L."/>
            <person name="Land M.L."/>
            <person name="Hauser L."/>
            <person name="Koskimaki J."/>
            <person name="Halonen O."/>
            <person name="Pirttila A."/>
            <person name="Frank C."/>
            <person name="Woyke T.J."/>
        </authorList>
    </citation>
    <scope>NUCLEOTIDE SEQUENCE [LARGE SCALE GENOMIC DNA]</scope>
    <source>
        <strain evidence="1 2">DSM 13060</strain>
    </source>
</reference>
<name>H1KFQ8_METEX</name>
<organism evidence="1 2">
    <name type="scientific">Methylorubrum extorquens DSM 13060</name>
    <dbReference type="NCBI Taxonomy" id="882800"/>
    <lineage>
        <taxon>Bacteria</taxon>
        <taxon>Pseudomonadati</taxon>
        <taxon>Pseudomonadota</taxon>
        <taxon>Alphaproteobacteria</taxon>
        <taxon>Hyphomicrobiales</taxon>
        <taxon>Methylobacteriaceae</taxon>
        <taxon>Methylorubrum</taxon>
    </lineage>
</organism>
<proteinExistence type="predicted"/>
<protein>
    <submittedName>
        <fullName evidence="1">Uncharacterized protein</fullName>
    </submittedName>
</protein>
<dbReference type="Proteomes" id="UP000004382">
    <property type="component" value="Unassembled WGS sequence"/>
</dbReference>
<evidence type="ECO:0000313" key="2">
    <source>
        <dbReference type="Proteomes" id="UP000004382"/>
    </source>
</evidence>
<sequence length="213" mass="23842">MAGPPARRFEAEALFARSRRSFRTAHRASARTKAMTGSDVGDAPRCTLPSADVGDRCIRVMEWSPDGHYGPGWRSPGSIVGDPPAGERVCRSGLPEPACSDLRRRPGFRSLRAVGPGERTRALAVPESASSDWGVRTRHREHRGRTVRLRHRSQVRTRHRRHCPRLGEFRSARLRSTRSEARSPASARMEAISFIPRCRRTRRASASCSSRPR</sequence>
<dbReference type="EMBL" id="AGJK01000026">
    <property type="protein sequence ID" value="EHP93639.1"/>
    <property type="molecule type" value="Genomic_DNA"/>
</dbReference>
<accession>H1KFQ8</accession>
<gene>
    <name evidence="1" type="ORF">MetexDRAFT_1470</name>
</gene>